<keyword evidence="2" id="KW-0732">Signal</keyword>
<dbReference type="EMBL" id="CP064654">
    <property type="protein sequence ID" value="QPC99783.1"/>
    <property type="molecule type" value="Genomic_DNA"/>
</dbReference>
<organism evidence="3 4">
    <name type="scientific">Qipengyuania soli</name>
    <dbReference type="NCBI Taxonomy" id="2782568"/>
    <lineage>
        <taxon>Bacteria</taxon>
        <taxon>Pseudomonadati</taxon>
        <taxon>Pseudomonadota</taxon>
        <taxon>Alphaproteobacteria</taxon>
        <taxon>Sphingomonadales</taxon>
        <taxon>Erythrobacteraceae</taxon>
        <taxon>Qipengyuania</taxon>
    </lineage>
</organism>
<accession>A0A7S8IT82</accession>
<sequence>MKASWLIGGAALALTSTLVFAQDAPEDLLPPGFDNPAPAPRTTPAPSPGTPRPAPTIPGEVVQPLPTATSSAPEASGFDFGKLPTLEELEKMTTDELDDFLGLKPKFDIPAAARRSPEKAGVIALAEGGLPSESLSKQPAALVRAALAGTKAPLVSRWGHILLRRALASRLAAPEGMSPIEFATLRARVLNTMGEHGVARALVQDIDTANYSPQLANAAVDAYIGTADIVGACPAVRLVKTDRDDAEWKMLAGICNAYAGEETRGLNDLRRLQSRGEGAQIDVLLAQRFAGAAGEGRRAVTIEWDGIDKVTPWRFALANALGEPLPKNLTDDLGDALLRSAAVTPALSPTERLRGADVAAQSGIFSSAAMVDVYSQLYAEPGDDDDAARIASRLRDAYVGSDPAARLAAIRDVWNGAGDFGYARMVLTAYAAARMPAQSDFADDAGELIASMLTAGLDRDAMRWNATVEEGSLGWALLALAEPKRQAAVSNGELDSFVDDDPSTGQRKSRMLVAGLAGLGRIGDAEIKDYSDRLSMSLGGETRWTRAIDAAAKARNPALVAMLAGLGMQGDSWDRMTARHLFHIVSALRAVGLEAEARMIAAEAVARA</sequence>
<name>A0A7S8IT82_9SPHN</name>
<feature type="compositionally biased region" description="Pro residues" evidence="1">
    <location>
        <begin position="37"/>
        <end position="56"/>
    </location>
</feature>
<evidence type="ECO:0000313" key="4">
    <source>
        <dbReference type="Proteomes" id="UP000594459"/>
    </source>
</evidence>
<evidence type="ECO:0008006" key="5">
    <source>
        <dbReference type="Google" id="ProtNLM"/>
    </source>
</evidence>
<feature type="signal peptide" evidence="2">
    <location>
        <begin position="1"/>
        <end position="21"/>
    </location>
</feature>
<dbReference type="AlphaFoldDB" id="A0A7S8IT82"/>
<evidence type="ECO:0000313" key="3">
    <source>
        <dbReference type="EMBL" id="QPC99783.1"/>
    </source>
</evidence>
<proteinExistence type="predicted"/>
<gene>
    <name evidence="3" type="ORF">IRL76_04330</name>
</gene>
<evidence type="ECO:0000256" key="1">
    <source>
        <dbReference type="SAM" id="MobiDB-lite"/>
    </source>
</evidence>
<reference evidence="3 4" key="1">
    <citation type="submission" date="2020-11" db="EMBL/GenBank/DDBJ databases">
        <title>The genome sequence of Erythrobacter sp. 6D36.</title>
        <authorList>
            <person name="Liu Y."/>
        </authorList>
    </citation>
    <scope>NUCLEOTIDE SEQUENCE [LARGE SCALE GENOMIC DNA]</scope>
    <source>
        <strain evidence="3 4">6D36</strain>
    </source>
</reference>
<dbReference type="Proteomes" id="UP000594459">
    <property type="component" value="Chromosome"/>
</dbReference>
<feature type="region of interest" description="Disordered" evidence="1">
    <location>
        <begin position="27"/>
        <end position="59"/>
    </location>
</feature>
<protein>
    <recommendedName>
        <fullName evidence="5">Antifreeze protein</fullName>
    </recommendedName>
</protein>
<evidence type="ECO:0000256" key="2">
    <source>
        <dbReference type="SAM" id="SignalP"/>
    </source>
</evidence>
<feature type="chain" id="PRO_5032417762" description="Antifreeze protein" evidence="2">
    <location>
        <begin position="22"/>
        <end position="608"/>
    </location>
</feature>
<keyword evidence="4" id="KW-1185">Reference proteome</keyword>
<dbReference type="RefSeq" id="WP_200983499.1">
    <property type="nucleotide sequence ID" value="NZ_CP064654.1"/>
</dbReference>
<dbReference type="KEGG" id="qso:IRL76_04330"/>